<name>A0A8T0DBS3_9TREM</name>
<dbReference type="InterPro" id="IPR002126">
    <property type="entry name" value="Cadherin-like_dom"/>
</dbReference>
<dbReference type="PRINTS" id="PR00205">
    <property type="entry name" value="CADHERIN"/>
</dbReference>
<keyword evidence="5 9" id="KW-1133">Transmembrane helix</keyword>
<dbReference type="PROSITE" id="PS00232">
    <property type="entry name" value="CADHERIN_1"/>
    <property type="match status" value="4"/>
</dbReference>
<proteinExistence type="predicted"/>
<dbReference type="SMART" id="SM00112">
    <property type="entry name" value="CA"/>
    <property type="match status" value="4"/>
</dbReference>
<sequence>MTDRHYIILVSTGFSIGNGIGLKALFILFHSCLVACLDYDNNPTSENLFLHTSIVEEYPVGHIILRLPEVIAQHTHTPNSKSYQQIHLMPTNDWTYFRINSDGSLVNSRRLDYESLCKRSAKSFSHDIHTHTNRAVCELLVKVVVFEHKASANLDTIVPSTVQSDVPSSRMSQLRYVTISISLLDLNDNRPECKLIYPALFDRKVSHNFAVVEIPDNLLPGEIIAKWNIVDRDSNVNGVSEVRLFGTKNSQLTIISNDLPFQLKQPESRPPWSEFELQLFLTRRLDYSMKAFSKNEHVSEEVDWFDLKIIILDSTSDQTGKHGGQAIAFPGSSVCAIRIRVIDINDHNPTWTVPSQFAKGESVEIELFEGKSFKKPELFKMMATDLDRGPNAVLSYHYVWEFRNDTMFNDAFPTFKMSESESYVQLIRSLFFLDSTTGELKLRSLPVDFETVKDMLMSFTPTDHFTDKIPLQMQFLAMDHPKNHSNTRFSPAATITIWLINVNDNAPDIKVIGLHATNPTEFHTKMSDYTDIVYISENLAPNQPVAIITVTDLDNLYKEQITCVITDELSARASRYPSTNISFQLIKVTSELSVTPSFDGEVILGTSAVFTREVQNYKLVALRSLDREEQSKYRLNLSCSDMPETSVENSVSQAYSGLTSFRTIDIVVTDVNDNPPRIVGVVSTSKSNLNMTTLENDTQMFHCYVKEHSNPGSKICQLKAEDSDWNSPNSFEWWVDEPTRALVSVERSTGWLFVSSVDVSPTEHFSGIDRERISELSVLVFVQDNGHDWNYKEKRLTSSATVLINVVDVNDCEPKISEYNYFKVSEAANPGTLIGMLTPVDEDQSGTPNSALFFQIAPSKVYQRIFRNEENMEDQEPLGISRDKHSENAVNLKDIELDSRTGAIRVSAAGLDRERRAFYKFVVTISDGQAVAGQAALPPTEQHQVHTIVHIEVEDENDNAPRIIYPETRVKLTGAVKEKLQDFMDATLRDANNPYPSSLNAPSHPLSLFRNPIETDSTLEEPHLWGSLNSPDVFWAAAICLTIATCVLIFLTVLITLVTCHRRTKQTQQEAMETCQNEWANEDSPCDSRANTLPGLITTFKRYPGIVELEPSKGPFIYSPFLAALNGDQIYQNKLKQLDNYCLTSTDTNCDIHNDYQELAPSGCQECLLVSNVTDKEDLEKSVPVHSAESRNEQFSWNPHQGTTVCSGDFKSLRDGSEDIIFRNSGAGHCENPSDCDVAIHSEASLSEFTEQVVKKDGGKTSAKPLNEISFV</sequence>
<dbReference type="Gene3D" id="2.60.40.60">
    <property type="entry name" value="Cadherins"/>
    <property type="match status" value="6"/>
</dbReference>
<dbReference type="AlphaFoldDB" id="A0A8T0DBS3"/>
<organism evidence="11 12">
    <name type="scientific">Paragonimus westermani</name>
    <dbReference type="NCBI Taxonomy" id="34504"/>
    <lineage>
        <taxon>Eukaryota</taxon>
        <taxon>Metazoa</taxon>
        <taxon>Spiralia</taxon>
        <taxon>Lophotrochozoa</taxon>
        <taxon>Platyhelminthes</taxon>
        <taxon>Trematoda</taxon>
        <taxon>Digenea</taxon>
        <taxon>Plagiorchiida</taxon>
        <taxon>Troglotremata</taxon>
        <taxon>Troglotrematidae</taxon>
        <taxon>Paragonimus</taxon>
    </lineage>
</organism>
<keyword evidence="12" id="KW-1185">Reference proteome</keyword>
<feature type="domain" description="Cadherin" evidence="10">
    <location>
        <begin position="527"/>
        <end position="678"/>
    </location>
</feature>
<keyword evidence="6 9" id="KW-0472">Membrane</keyword>
<protein>
    <submittedName>
        <fullName evidence="11">Protocadherin-1</fullName>
    </submittedName>
</protein>
<dbReference type="SUPFAM" id="SSF49313">
    <property type="entry name" value="Cadherin-like"/>
    <property type="match status" value="5"/>
</dbReference>
<keyword evidence="4 8" id="KW-0106">Calcium</keyword>
<dbReference type="PANTHER" id="PTHR24028:SF146">
    <property type="entry name" value="CADHERIN 96CB, ISOFORM D-RELATED"/>
    <property type="match status" value="1"/>
</dbReference>
<evidence type="ECO:0000256" key="8">
    <source>
        <dbReference type="PROSITE-ProRule" id="PRU00043"/>
    </source>
</evidence>
<dbReference type="CDD" id="cd11304">
    <property type="entry name" value="Cadherin_repeat"/>
    <property type="match status" value="6"/>
</dbReference>
<dbReference type="InterPro" id="IPR050174">
    <property type="entry name" value="Protocadherin/Cadherin-CA"/>
</dbReference>
<feature type="domain" description="Cadherin" evidence="10">
    <location>
        <begin position="816"/>
        <end position="963"/>
    </location>
</feature>
<evidence type="ECO:0000256" key="5">
    <source>
        <dbReference type="ARBA" id="ARBA00022989"/>
    </source>
</evidence>
<dbReference type="EMBL" id="JTDF01007016">
    <property type="protein sequence ID" value="KAF8565285.1"/>
    <property type="molecule type" value="Genomic_DNA"/>
</dbReference>
<dbReference type="GO" id="GO:0005886">
    <property type="term" value="C:plasma membrane"/>
    <property type="evidence" value="ECO:0007669"/>
    <property type="project" value="InterPro"/>
</dbReference>
<evidence type="ECO:0000256" key="4">
    <source>
        <dbReference type="ARBA" id="ARBA00022837"/>
    </source>
</evidence>
<evidence type="ECO:0000256" key="2">
    <source>
        <dbReference type="ARBA" id="ARBA00022692"/>
    </source>
</evidence>
<dbReference type="InterPro" id="IPR015919">
    <property type="entry name" value="Cadherin-like_sf"/>
</dbReference>
<evidence type="ECO:0000256" key="7">
    <source>
        <dbReference type="ARBA" id="ARBA00023180"/>
    </source>
</evidence>
<comment type="subcellular location">
    <subcellularLocation>
        <location evidence="1">Membrane</location>
        <topology evidence="1">Single-pass membrane protein</topology>
    </subcellularLocation>
</comment>
<dbReference type="PANTHER" id="PTHR24028">
    <property type="entry name" value="CADHERIN-87A"/>
    <property type="match status" value="1"/>
</dbReference>
<comment type="caution">
    <text evidence="11">The sequence shown here is derived from an EMBL/GenBank/DDBJ whole genome shotgun (WGS) entry which is preliminary data.</text>
</comment>
<dbReference type="GO" id="GO:0005509">
    <property type="term" value="F:calcium ion binding"/>
    <property type="evidence" value="ECO:0007669"/>
    <property type="project" value="UniProtKB-UniRule"/>
</dbReference>
<dbReference type="Proteomes" id="UP000699462">
    <property type="component" value="Unassembled WGS sequence"/>
</dbReference>
<feature type="domain" description="Cadherin" evidence="10">
    <location>
        <begin position="697"/>
        <end position="816"/>
    </location>
</feature>
<keyword evidence="3" id="KW-0677">Repeat</keyword>
<evidence type="ECO:0000256" key="6">
    <source>
        <dbReference type="ARBA" id="ARBA00023136"/>
    </source>
</evidence>
<evidence type="ECO:0000256" key="1">
    <source>
        <dbReference type="ARBA" id="ARBA00004167"/>
    </source>
</evidence>
<accession>A0A8T0DBS3</accession>
<evidence type="ECO:0000256" key="9">
    <source>
        <dbReference type="SAM" id="Phobius"/>
    </source>
</evidence>
<dbReference type="OrthoDB" id="6252479at2759"/>
<feature type="domain" description="Cadherin" evidence="10">
    <location>
        <begin position="206"/>
        <end position="351"/>
    </location>
</feature>
<dbReference type="GO" id="GO:0007156">
    <property type="term" value="P:homophilic cell adhesion via plasma membrane adhesion molecules"/>
    <property type="evidence" value="ECO:0007669"/>
    <property type="project" value="InterPro"/>
</dbReference>
<feature type="transmembrane region" description="Helical" evidence="9">
    <location>
        <begin position="7"/>
        <end position="29"/>
    </location>
</feature>
<evidence type="ECO:0000313" key="11">
    <source>
        <dbReference type="EMBL" id="KAF8565285.1"/>
    </source>
</evidence>
<keyword evidence="7" id="KW-0325">Glycoprotein</keyword>
<dbReference type="PROSITE" id="PS50268">
    <property type="entry name" value="CADHERIN_2"/>
    <property type="match status" value="5"/>
</dbReference>
<evidence type="ECO:0000259" key="10">
    <source>
        <dbReference type="PROSITE" id="PS50268"/>
    </source>
</evidence>
<dbReference type="InterPro" id="IPR020894">
    <property type="entry name" value="Cadherin_CS"/>
</dbReference>
<reference evidence="11 12" key="1">
    <citation type="submission" date="2019-07" db="EMBL/GenBank/DDBJ databases">
        <title>Annotation for the trematode Paragonimus westermani.</title>
        <authorList>
            <person name="Choi Y.-J."/>
        </authorList>
    </citation>
    <scope>NUCLEOTIDE SEQUENCE [LARGE SCALE GENOMIC DNA]</scope>
    <source>
        <strain evidence="11">180907_Pwestermani</strain>
    </source>
</reference>
<feature type="transmembrane region" description="Helical" evidence="9">
    <location>
        <begin position="1033"/>
        <end position="1058"/>
    </location>
</feature>
<keyword evidence="2 9" id="KW-0812">Transmembrane</keyword>
<feature type="domain" description="Cadherin" evidence="10">
    <location>
        <begin position="378"/>
        <end position="509"/>
    </location>
</feature>
<gene>
    <name evidence="11" type="ORF">P879_01173</name>
</gene>
<evidence type="ECO:0000256" key="3">
    <source>
        <dbReference type="ARBA" id="ARBA00022737"/>
    </source>
</evidence>
<evidence type="ECO:0000313" key="12">
    <source>
        <dbReference type="Proteomes" id="UP000699462"/>
    </source>
</evidence>